<evidence type="ECO:0000313" key="1">
    <source>
        <dbReference type="EMBL" id="APC46520.1"/>
    </source>
</evidence>
<evidence type="ECO:0000313" key="2">
    <source>
        <dbReference type="Proteomes" id="UP000224836"/>
    </source>
</evidence>
<sequence>MKRMGRYQSKGRYHIMLSYFKGTKRHVQVMDFAGAQMITFTMDELESDEMPVELKKYIKTIEKDINEGKWDYKRPPNMKKYPPKYPPNF</sequence>
<dbReference type="KEGG" id="vg:55601675"/>
<dbReference type="EMBL" id="KX965989">
    <property type="protein sequence ID" value="APC46520.1"/>
    <property type="molecule type" value="Genomic_DNA"/>
</dbReference>
<dbReference type="RefSeq" id="YP_009831984.1">
    <property type="nucleotide sequence ID" value="NC_048651.1"/>
</dbReference>
<accession>A0A1L2JY77</accession>
<organism evidence="1 2">
    <name type="scientific">Aeribacillus phage AP45</name>
    <dbReference type="NCBI Taxonomy" id="1913112"/>
    <lineage>
        <taxon>Viruses</taxon>
        <taxon>Duplodnaviria</taxon>
        <taxon>Heunggongvirae</taxon>
        <taxon>Uroviricota</taxon>
        <taxon>Caudoviricetes</taxon>
        <taxon>Kamchatkavirus</taxon>
        <taxon>Kamchatkavirus AP45</taxon>
    </lineage>
</organism>
<reference evidence="2" key="1">
    <citation type="submission" date="2016-10" db="EMBL/GenBank/DDBJ databases">
        <authorList>
            <person name="de Groot N.N."/>
        </authorList>
    </citation>
    <scope>NUCLEOTIDE SEQUENCE [LARGE SCALE GENOMIC DNA]</scope>
</reference>
<dbReference type="Proteomes" id="UP000224836">
    <property type="component" value="Segment"/>
</dbReference>
<protein>
    <submittedName>
        <fullName evidence="1">Uncharacterized protein</fullName>
    </submittedName>
</protein>
<dbReference type="GeneID" id="55601675"/>
<proteinExistence type="predicted"/>
<keyword evidence="2" id="KW-1185">Reference proteome</keyword>
<name>A0A1L2JY77_9CAUD</name>